<feature type="non-terminal residue" evidence="1">
    <location>
        <position position="1"/>
    </location>
</feature>
<keyword evidence="2" id="KW-1185">Reference proteome</keyword>
<evidence type="ECO:0000313" key="2">
    <source>
        <dbReference type="Proteomes" id="UP000830395"/>
    </source>
</evidence>
<protein>
    <submittedName>
        <fullName evidence="1">Uncharacterized protein</fullName>
    </submittedName>
</protein>
<sequence>KVSTFGGRPIPNKKVYLSEGERRSQKLLLNLTTDSNGLANFSIASPEHPATEIRLLASVYPEEKYHTHNTPFFTTADTRIQLLQPATPYNPVFSGLSIESSEEPFKCGAEIPITINYYIVG</sequence>
<reference evidence="1" key="1">
    <citation type="submission" date="2020-02" db="EMBL/GenBank/DDBJ databases">
        <title>Genome sequencing of the panga catfish, Pangasius djambal.</title>
        <authorList>
            <person name="Wen M."/>
            <person name="Zahm M."/>
            <person name="Roques C."/>
            <person name="Cabau C."/>
            <person name="Klopp C."/>
            <person name="Donnadieu C."/>
            <person name="Jouanno E."/>
            <person name="Avarre J.-C."/>
            <person name="Campet M."/>
            <person name="Ha T."/>
            <person name="Dugue R."/>
            <person name="Lampietro C."/>
            <person name="Louis A."/>
            <person name="Herpin A."/>
            <person name="Echchiki A."/>
            <person name="Berthelot C."/>
            <person name="Parey E."/>
            <person name="Roest-Crollius H."/>
            <person name="Braasch I."/>
            <person name="Postlethwait J.H."/>
            <person name="Bobe J."/>
            <person name="Montfort J."/>
            <person name="Bouchez O."/>
            <person name="Begum T."/>
            <person name="Schartl M."/>
            <person name="Gustiano R."/>
            <person name="Guiguen Y."/>
        </authorList>
    </citation>
    <scope>NUCLEOTIDE SEQUENCE</scope>
    <source>
        <strain evidence="1">Pdj_M5554</strain>
    </source>
</reference>
<name>A0ACC5YW84_9TELE</name>
<feature type="non-terminal residue" evidence="1">
    <location>
        <position position="121"/>
    </location>
</feature>
<proteinExistence type="predicted"/>
<accession>A0ACC5YW84</accession>
<dbReference type="Proteomes" id="UP000830395">
    <property type="component" value="Chromosome 14"/>
</dbReference>
<dbReference type="EMBL" id="CM040988">
    <property type="protein sequence ID" value="MCJ8740016.1"/>
    <property type="molecule type" value="Genomic_DNA"/>
</dbReference>
<comment type="caution">
    <text evidence="1">The sequence shown here is derived from an EMBL/GenBank/DDBJ whole genome shotgun (WGS) entry which is preliminary data.</text>
</comment>
<gene>
    <name evidence="1" type="ORF">PDJAM_G00054140</name>
</gene>
<organism evidence="1 2">
    <name type="scientific">Pangasius djambal</name>
    <dbReference type="NCBI Taxonomy" id="1691987"/>
    <lineage>
        <taxon>Eukaryota</taxon>
        <taxon>Metazoa</taxon>
        <taxon>Chordata</taxon>
        <taxon>Craniata</taxon>
        <taxon>Vertebrata</taxon>
        <taxon>Euteleostomi</taxon>
        <taxon>Actinopterygii</taxon>
        <taxon>Neopterygii</taxon>
        <taxon>Teleostei</taxon>
        <taxon>Ostariophysi</taxon>
        <taxon>Siluriformes</taxon>
        <taxon>Pangasiidae</taxon>
        <taxon>Pangasius</taxon>
    </lineage>
</organism>
<evidence type="ECO:0000313" key="1">
    <source>
        <dbReference type="EMBL" id="MCJ8740016.1"/>
    </source>
</evidence>